<dbReference type="PANTHER" id="PTHR20881:SF0">
    <property type="entry name" value="3-METHYL-2-OXOBUTANOATE HYDROXYMETHYLTRANSFERASE"/>
    <property type="match status" value="1"/>
</dbReference>
<evidence type="ECO:0000256" key="6">
    <source>
        <dbReference type="ARBA" id="ARBA00056497"/>
    </source>
</evidence>
<comment type="pathway">
    <text evidence="1 7">Cofactor biosynthesis; (R)-pantothenate biosynthesis; (R)-pantoate from 3-methyl-2-oxobutanoate: step 1/2.</text>
</comment>
<comment type="subunit">
    <text evidence="3 7">Homodecamer; pentamer of dimers.</text>
</comment>
<keyword evidence="12" id="KW-1185">Reference proteome</keyword>
<feature type="binding site" evidence="7 10">
    <location>
        <position position="51"/>
    </location>
    <ligand>
        <name>Mg(2+)</name>
        <dbReference type="ChEBI" id="CHEBI:18420"/>
    </ligand>
</feature>
<dbReference type="AlphaFoldDB" id="A0A5B9P925"/>
<dbReference type="PANTHER" id="PTHR20881">
    <property type="entry name" value="3-METHYL-2-OXOBUTANOATE HYDROXYMETHYLTRANSFERASE"/>
    <property type="match status" value="1"/>
</dbReference>
<dbReference type="GO" id="GO:0015940">
    <property type="term" value="P:pantothenate biosynthetic process"/>
    <property type="evidence" value="ECO:0007669"/>
    <property type="project" value="UniProtKB-UniRule"/>
</dbReference>
<dbReference type="EMBL" id="CP042912">
    <property type="protein sequence ID" value="QEG21136.1"/>
    <property type="molecule type" value="Genomic_DNA"/>
</dbReference>
<dbReference type="EC" id="2.1.2.11" evidence="7"/>
<feature type="binding site" evidence="7 9">
    <location>
        <position position="90"/>
    </location>
    <ligand>
        <name>3-methyl-2-oxobutanoate</name>
        <dbReference type="ChEBI" id="CHEBI:11851"/>
    </ligand>
</feature>
<evidence type="ECO:0000256" key="8">
    <source>
        <dbReference type="PIRSR" id="PIRSR000388-1"/>
    </source>
</evidence>
<dbReference type="STRING" id="980251.GCA_001642875_01950"/>
<proteinExistence type="inferred from homology"/>
<dbReference type="GO" id="GO:0000287">
    <property type="term" value="F:magnesium ion binding"/>
    <property type="evidence" value="ECO:0007669"/>
    <property type="project" value="TreeGrafter"/>
</dbReference>
<dbReference type="KEGG" id="mff:MFFC18_09900"/>
<dbReference type="SUPFAM" id="SSF51621">
    <property type="entry name" value="Phosphoenolpyruvate/pyruvate domain"/>
    <property type="match status" value="1"/>
</dbReference>
<dbReference type="InterPro" id="IPR015813">
    <property type="entry name" value="Pyrv/PenolPyrv_kinase-like_dom"/>
</dbReference>
<comment type="cofactor">
    <cofactor evidence="7 10">
        <name>Mg(2+)</name>
        <dbReference type="ChEBI" id="CHEBI:18420"/>
    </cofactor>
    <text evidence="7 10">Binds 1 Mg(2+) ion per subunit.</text>
</comment>
<dbReference type="GO" id="GO:0005737">
    <property type="term" value="C:cytoplasm"/>
    <property type="evidence" value="ECO:0007669"/>
    <property type="project" value="UniProtKB-SubCell"/>
</dbReference>
<dbReference type="GO" id="GO:0032259">
    <property type="term" value="P:methylation"/>
    <property type="evidence" value="ECO:0007669"/>
    <property type="project" value="UniProtKB-KW"/>
</dbReference>
<accession>A0A5B9P925</accession>
<dbReference type="NCBIfam" id="TIGR00222">
    <property type="entry name" value="panB"/>
    <property type="match status" value="1"/>
</dbReference>
<dbReference type="GO" id="GO:0008168">
    <property type="term" value="F:methyltransferase activity"/>
    <property type="evidence" value="ECO:0007669"/>
    <property type="project" value="UniProtKB-KW"/>
</dbReference>
<feature type="binding site" evidence="7 10">
    <location>
        <position position="90"/>
    </location>
    <ligand>
        <name>Mg(2+)</name>
        <dbReference type="ChEBI" id="CHEBI:18420"/>
    </ligand>
</feature>
<dbReference type="Proteomes" id="UP000322214">
    <property type="component" value="Chromosome"/>
</dbReference>
<feature type="binding site" evidence="7 9">
    <location>
        <position position="120"/>
    </location>
    <ligand>
        <name>3-methyl-2-oxobutanoate</name>
        <dbReference type="ChEBI" id="CHEBI:11851"/>
    </ligand>
</feature>
<comment type="subcellular location">
    <subcellularLocation>
        <location evidence="7">Cytoplasm</location>
    </subcellularLocation>
</comment>
<keyword evidence="5 7" id="KW-0808">Transferase</keyword>
<feature type="binding site" evidence="7 9">
    <location>
        <begin position="51"/>
        <end position="52"/>
    </location>
    <ligand>
        <name>3-methyl-2-oxobutanoate</name>
        <dbReference type="ChEBI" id="CHEBI:11851"/>
    </ligand>
</feature>
<dbReference type="CDD" id="cd06557">
    <property type="entry name" value="KPHMT-like"/>
    <property type="match status" value="1"/>
</dbReference>
<sequence>MTTPKSKKRLTVTDFAKMKSNGEKISMLTAYDFAMAKMLDAAGVDMLLVGDSLAMVVQGHENTIPVTLDEMIYHGEMVARAAKRAFVVVDIPFPVNHHGIHEAVKAAGRIMKKTGCHAVKLEGGADQADVIRAMVNAGIPVIAHVGLRPQAVHAMGGYKVQRDRDELMADASAAQEAGAFCVLIECVPAEIATELSGKLRVPTIGIGAGAGCDGQVLVTNDMLGMTTGYVPSFVKAYANVAEQIASAVGQWCEEVKENTFPDEDHSF</sequence>
<evidence type="ECO:0000256" key="9">
    <source>
        <dbReference type="PIRSR" id="PIRSR000388-2"/>
    </source>
</evidence>
<dbReference type="Pfam" id="PF02548">
    <property type="entry name" value="Pantoate_transf"/>
    <property type="match status" value="1"/>
</dbReference>
<keyword evidence="7 10" id="KW-0479">Metal-binding</keyword>
<dbReference type="Gene3D" id="3.20.20.60">
    <property type="entry name" value="Phosphoenolpyruvate-binding domains"/>
    <property type="match status" value="1"/>
</dbReference>
<keyword evidence="7 10" id="KW-0460">Magnesium</keyword>
<dbReference type="HAMAP" id="MF_00156">
    <property type="entry name" value="PanB"/>
    <property type="match status" value="1"/>
</dbReference>
<evidence type="ECO:0000256" key="4">
    <source>
        <dbReference type="ARBA" id="ARBA00022655"/>
    </source>
</evidence>
<dbReference type="RefSeq" id="WP_075081983.1">
    <property type="nucleotide sequence ID" value="NZ_CP042912.1"/>
</dbReference>
<comment type="similarity">
    <text evidence="2 7">Belongs to the PanB family.</text>
</comment>
<evidence type="ECO:0000256" key="3">
    <source>
        <dbReference type="ARBA" id="ARBA00011424"/>
    </source>
</evidence>
<organism evidence="11 12">
    <name type="scientific">Mariniblastus fucicola</name>
    <dbReference type="NCBI Taxonomy" id="980251"/>
    <lineage>
        <taxon>Bacteria</taxon>
        <taxon>Pseudomonadati</taxon>
        <taxon>Planctomycetota</taxon>
        <taxon>Planctomycetia</taxon>
        <taxon>Pirellulales</taxon>
        <taxon>Pirellulaceae</taxon>
        <taxon>Mariniblastus</taxon>
    </lineage>
</organism>
<evidence type="ECO:0000256" key="5">
    <source>
        <dbReference type="ARBA" id="ARBA00022679"/>
    </source>
</evidence>
<evidence type="ECO:0000313" key="11">
    <source>
        <dbReference type="EMBL" id="QEG21136.1"/>
    </source>
</evidence>
<comment type="function">
    <text evidence="6 7">Catalyzes the reversible reaction in which hydroxymethyl group from 5,10-methylenetetrahydrofolate is transferred onto alpha-ketoisovalerate to form ketopantoate.</text>
</comment>
<reference evidence="11 12" key="1">
    <citation type="submission" date="2019-08" db="EMBL/GenBank/DDBJ databases">
        <title>Deep-cultivation of Planctomycetes and their phenomic and genomic characterization uncovers novel biology.</title>
        <authorList>
            <person name="Wiegand S."/>
            <person name="Jogler M."/>
            <person name="Boedeker C."/>
            <person name="Pinto D."/>
            <person name="Vollmers J."/>
            <person name="Rivas-Marin E."/>
            <person name="Kohn T."/>
            <person name="Peeters S.H."/>
            <person name="Heuer A."/>
            <person name="Rast P."/>
            <person name="Oberbeckmann S."/>
            <person name="Bunk B."/>
            <person name="Jeske O."/>
            <person name="Meyerdierks A."/>
            <person name="Storesund J.E."/>
            <person name="Kallscheuer N."/>
            <person name="Luecker S."/>
            <person name="Lage O.M."/>
            <person name="Pohl T."/>
            <person name="Merkel B.J."/>
            <person name="Hornburger P."/>
            <person name="Mueller R.-W."/>
            <person name="Bruemmer F."/>
            <person name="Labrenz M."/>
            <person name="Spormann A.M."/>
            <person name="Op den Camp H."/>
            <person name="Overmann J."/>
            <person name="Amann R."/>
            <person name="Jetten M.S.M."/>
            <person name="Mascher T."/>
            <person name="Medema M.H."/>
            <person name="Devos D.P."/>
            <person name="Kaster A.-K."/>
            <person name="Ovreas L."/>
            <person name="Rohde M."/>
            <person name="Galperin M.Y."/>
            <person name="Jogler C."/>
        </authorList>
    </citation>
    <scope>NUCLEOTIDE SEQUENCE [LARGE SCALE GENOMIC DNA]</scope>
    <source>
        <strain evidence="11 12">FC18</strain>
    </source>
</reference>
<dbReference type="PIRSF" id="PIRSF000388">
    <property type="entry name" value="Pantoate_hydroxy_MeTrfase"/>
    <property type="match status" value="1"/>
</dbReference>
<keyword evidence="7" id="KW-0963">Cytoplasm</keyword>
<feature type="binding site" evidence="7 10">
    <location>
        <position position="122"/>
    </location>
    <ligand>
        <name>Mg(2+)</name>
        <dbReference type="ChEBI" id="CHEBI:18420"/>
    </ligand>
</feature>
<name>A0A5B9P925_9BACT</name>
<evidence type="ECO:0000256" key="7">
    <source>
        <dbReference type="HAMAP-Rule" id="MF_00156"/>
    </source>
</evidence>
<evidence type="ECO:0000256" key="2">
    <source>
        <dbReference type="ARBA" id="ARBA00008676"/>
    </source>
</evidence>
<evidence type="ECO:0000256" key="1">
    <source>
        <dbReference type="ARBA" id="ARBA00005033"/>
    </source>
</evidence>
<dbReference type="GO" id="GO:0003864">
    <property type="term" value="F:3-methyl-2-oxobutanoate hydroxymethyltransferase activity"/>
    <property type="evidence" value="ECO:0007669"/>
    <property type="project" value="UniProtKB-UniRule"/>
</dbReference>
<dbReference type="InterPro" id="IPR003700">
    <property type="entry name" value="Pantoate_hydroxy_MeTrfase"/>
</dbReference>
<comment type="catalytic activity">
    <reaction evidence="7">
        <text>(6R)-5,10-methylene-5,6,7,8-tetrahydrofolate + 3-methyl-2-oxobutanoate + H2O = 2-dehydropantoate + (6S)-5,6,7,8-tetrahydrofolate</text>
        <dbReference type="Rhea" id="RHEA:11824"/>
        <dbReference type="ChEBI" id="CHEBI:11561"/>
        <dbReference type="ChEBI" id="CHEBI:11851"/>
        <dbReference type="ChEBI" id="CHEBI:15377"/>
        <dbReference type="ChEBI" id="CHEBI:15636"/>
        <dbReference type="ChEBI" id="CHEBI:57453"/>
        <dbReference type="EC" id="2.1.2.11"/>
    </reaction>
</comment>
<feature type="active site" description="Proton acceptor" evidence="7 8">
    <location>
        <position position="185"/>
    </location>
</feature>
<keyword evidence="11" id="KW-0489">Methyltransferase</keyword>
<dbReference type="UniPathway" id="UPA00028">
    <property type="reaction ID" value="UER00003"/>
</dbReference>
<protein>
    <recommendedName>
        <fullName evidence="7">3-methyl-2-oxobutanoate hydroxymethyltransferase</fullName>
        <ecNumber evidence="7">2.1.2.11</ecNumber>
    </recommendedName>
    <alternativeName>
        <fullName evidence="7">Ketopantoate hydroxymethyltransferase</fullName>
        <shortName evidence="7">KPHMT</shortName>
    </alternativeName>
</protein>
<dbReference type="InterPro" id="IPR040442">
    <property type="entry name" value="Pyrv_kinase-like_dom_sf"/>
</dbReference>
<dbReference type="NCBIfam" id="NF001452">
    <property type="entry name" value="PRK00311.1"/>
    <property type="match status" value="1"/>
</dbReference>
<gene>
    <name evidence="11" type="primary">panB_1</name>
    <name evidence="7" type="synonym">panB</name>
    <name evidence="11" type="ORF">MFFC18_09900</name>
</gene>
<evidence type="ECO:0000256" key="10">
    <source>
        <dbReference type="PIRSR" id="PIRSR000388-3"/>
    </source>
</evidence>
<dbReference type="FunFam" id="3.20.20.60:FF:000003">
    <property type="entry name" value="3-methyl-2-oxobutanoate hydroxymethyltransferase"/>
    <property type="match status" value="1"/>
</dbReference>
<keyword evidence="4 7" id="KW-0566">Pantothenate biosynthesis</keyword>
<dbReference type="OrthoDB" id="9781789at2"/>
<evidence type="ECO:0000313" key="12">
    <source>
        <dbReference type="Proteomes" id="UP000322214"/>
    </source>
</evidence>